<evidence type="ECO:0000313" key="1">
    <source>
        <dbReference type="Proteomes" id="UP000095283"/>
    </source>
</evidence>
<dbReference type="Proteomes" id="UP000095283">
    <property type="component" value="Unplaced"/>
</dbReference>
<organism evidence="1 2">
    <name type="scientific">Heterorhabditis bacteriophora</name>
    <name type="common">Entomopathogenic nematode worm</name>
    <dbReference type="NCBI Taxonomy" id="37862"/>
    <lineage>
        <taxon>Eukaryota</taxon>
        <taxon>Metazoa</taxon>
        <taxon>Ecdysozoa</taxon>
        <taxon>Nematoda</taxon>
        <taxon>Chromadorea</taxon>
        <taxon>Rhabditida</taxon>
        <taxon>Rhabditina</taxon>
        <taxon>Rhabditomorpha</taxon>
        <taxon>Strongyloidea</taxon>
        <taxon>Heterorhabditidae</taxon>
        <taxon>Heterorhabditis</taxon>
    </lineage>
</organism>
<name>A0A1I7WEC8_HETBA</name>
<protein>
    <submittedName>
        <fullName evidence="2">Uncharacterized protein</fullName>
    </submittedName>
</protein>
<keyword evidence="1" id="KW-1185">Reference proteome</keyword>
<sequence>MKFKLEISMAITPLIPEKLDQSDDREQRKGKKTNKVYTIVLYLKSIEGLIKYKFRHKRLSTIIKLMFKCPYNVY</sequence>
<reference evidence="2" key="1">
    <citation type="submission" date="2016-11" db="UniProtKB">
        <authorList>
            <consortium name="WormBaseParasite"/>
        </authorList>
    </citation>
    <scope>IDENTIFICATION</scope>
</reference>
<dbReference type="AlphaFoldDB" id="A0A1I7WEC8"/>
<dbReference type="WBParaSite" id="Hba_03320">
    <property type="protein sequence ID" value="Hba_03320"/>
    <property type="gene ID" value="Hba_03320"/>
</dbReference>
<evidence type="ECO:0000313" key="2">
    <source>
        <dbReference type="WBParaSite" id="Hba_03320"/>
    </source>
</evidence>
<proteinExistence type="predicted"/>
<accession>A0A1I7WEC8</accession>